<evidence type="ECO:0000313" key="3">
    <source>
        <dbReference type="Proteomes" id="UP000789375"/>
    </source>
</evidence>
<comment type="caution">
    <text evidence="2">The sequence shown here is derived from an EMBL/GenBank/DDBJ whole genome shotgun (WGS) entry which is preliminary data.</text>
</comment>
<protein>
    <submittedName>
        <fullName evidence="2">16117_t:CDS:1</fullName>
    </submittedName>
</protein>
<proteinExistence type="predicted"/>
<accession>A0A9N9H7E3</accession>
<keyword evidence="3" id="KW-1185">Reference proteome</keyword>
<evidence type="ECO:0000256" key="1">
    <source>
        <dbReference type="SAM" id="MobiDB-lite"/>
    </source>
</evidence>
<sequence>MASLDDYMIQTPADEWSLLGFLIFRKRQDDFSGIKDKEHYRFQMSLLAVQSCDIFTTVEKAKATCCLNNFKKEINEENVCRFWRITIREKQESKLITLEGEIKISQKKKNLLVERVALQHTELLYATAQEAGKQSQIAQQKITNELKRPAEEASPVITTPPNLRVRSPPPFYNNEDNSFGDYNEESNEVEDASTEASPDEIDILTSSEFENINKPIDNPDKEGVESDDLEFTDSSISNESKKSKMILSWKHVTEKIIIDRSSDHDWIMNGYNISEDFREFQTQTVEQLKNNPSFSYATDVDKILCLSSIMYVKEDKPEYVKCSDQIWKSVMPSLLTPETLPVVVKLMILEYSEILMNKDLLLKTWHQNWAKWDPAMTEEEKKIFDCVQLVMRNFFLTLTSNGIDHKMDEDTFAHRYFHLLLEEIFNTNDYKFVWANGESSSSKNRRKADNHMHGRKPDFRVLFSKEDKKYEITYGEIKPPSTPNNVVNKALIKLAEFMKGSLDDIGNKPGFETFSILVNGSHVKLFSMDLNFDGVYRLNQIGKMIMPTEHANFLTIIPVISNFYSLLRRVDRAIGILNAPSTPTNQSYHRLSNSSPQKVISVLKLPPPVVS</sequence>
<feature type="region of interest" description="Disordered" evidence="1">
    <location>
        <begin position="145"/>
        <end position="228"/>
    </location>
</feature>
<reference evidence="2" key="1">
    <citation type="submission" date="2021-06" db="EMBL/GenBank/DDBJ databases">
        <authorList>
            <person name="Kallberg Y."/>
            <person name="Tangrot J."/>
            <person name="Rosling A."/>
        </authorList>
    </citation>
    <scope>NUCLEOTIDE SEQUENCE</scope>
    <source>
        <strain evidence="2">87-6 pot B 2015</strain>
    </source>
</reference>
<feature type="compositionally biased region" description="Acidic residues" evidence="1">
    <location>
        <begin position="182"/>
        <end position="202"/>
    </location>
</feature>
<dbReference type="AlphaFoldDB" id="A0A9N9H7E3"/>
<organism evidence="2 3">
    <name type="scientific">Funneliformis mosseae</name>
    <name type="common">Endomycorrhizal fungus</name>
    <name type="synonym">Glomus mosseae</name>
    <dbReference type="NCBI Taxonomy" id="27381"/>
    <lineage>
        <taxon>Eukaryota</taxon>
        <taxon>Fungi</taxon>
        <taxon>Fungi incertae sedis</taxon>
        <taxon>Mucoromycota</taxon>
        <taxon>Glomeromycotina</taxon>
        <taxon>Glomeromycetes</taxon>
        <taxon>Glomerales</taxon>
        <taxon>Glomeraceae</taxon>
        <taxon>Funneliformis</taxon>
    </lineage>
</organism>
<evidence type="ECO:0000313" key="2">
    <source>
        <dbReference type="EMBL" id="CAG8652726.1"/>
    </source>
</evidence>
<gene>
    <name evidence="2" type="ORF">FMOSSE_LOCUS11553</name>
</gene>
<name>A0A9N9H7E3_FUNMO</name>
<dbReference type="Proteomes" id="UP000789375">
    <property type="component" value="Unassembled WGS sequence"/>
</dbReference>
<dbReference type="EMBL" id="CAJVPP010004609">
    <property type="protein sequence ID" value="CAG8652726.1"/>
    <property type="molecule type" value="Genomic_DNA"/>
</dbReference>